<organism evidence="1 2">
    <name type="scientific">Smallanthus sonchifolius</name>
    <dbReference type="NCBI Taxonomy" id="185202"/>
    <lineage>
        <taxon>Eukaryota</taxon>
        <taxon>Viridiplantae</taxon>
        <taxon>Streptophyta</taxon>
        <taxon>Embryophyta</taxon>
        <taxon>Tracheophyta</taxon>
        <taxon>Spermatophyta</taxon>
        <taxon>Magnoliopsida</taxon>
        <taxon>eudicotyledons</taxon>
        <taxon>Gunneridae</taxon>
        <taxon>Pentapetalae</taxon>
        <taxon>asterids</taxon>
        <taxon>campanulids</taxon>
        <taxon>Asterales</taxon>
        <taxon>Asteraceae</taxon>
        <taxon>Asteroideae</taxon>
        <taxon>Heliantheae alliance</taxon>
        <taxon>Millerieae</taxon>
        <taxon>Smallanthus</taxon>
    </lineage>
</organism>
<dbReference type="Proteomes" id="UP001056120">
    <property type="component" value="Linkage Group LG18"/>
</dbReference>
<reference evidence="1 2" key="2">
    <citation type="journal article" date="2022" name="Mol. Ecol. Resour.">
        <title>The genomes of chicory, endive, great burdock and yacon provide insights into Asteraceae paleo-polyploidization history and plant inulin production.</title>
        <authorList>
            <person name="Fan W."/>
            <person name="Wang S."/>
            <person name="Wang H."/>
            <person name="Wang A."/>
            <person name="Jiang F."/>
            <person name="Liu H."/>
            <person name="Zhao H."/>
            <person name="Xu D."/>
            <person name="Zhang Y."/>
        </authorList>
    </citation>
    <scope>NUCLEOTIDE SEQUENCE [LARGE SCALE GENOMIC DNA]</scope>
    <source>
        <strain evidence="2">cv. Yunnan</strain>
        <tissue evidence="1">Leaves</tissue>
    </source>
</reference>
<reference evidence="2" key="1">
    <citation type="journal article" date="2022" name="Mol. Ecol. Resour.">
        <title>The genomes of chicory, endive, great burdock and yacon provide insights into Asteraceae palaeo-polyploidization history and plant inulin production.</title>
        <authorList>
            <person name="Fan W."/>
            <person name="Wang S."/>
            <person name="Wang H."/>
            <person name="Wang A."/>
            <person name="Jiang F."/>
            <person name="Liu H."/>
            <person name="Zhao H."/>
            <person name="Xu D."/>
            <person name="Zhang Y."/>
        </authorList>
    </citation>
    <scope>NUCLEOTIDE SEQUENCE [LARGE SCALE GENOMIC DNA]</scope>
    <source>
        <strain evidence="2">cv. Yunnan</strain>
    </source>
</reference>
<gene>
    <name evidence="1" type="ORF">L1987_54549</name>
</gene>
<comment type="caution">
    <text evidence="1">The sequence shown here is derived from an EMBL/GenBank/DDBJ whole genome shotgun (WGS) entry which is preliminary data.</text>
</comment>
<accession>A0ACB9E7F7</accession>
<proteinExistence type="predicted"/>
<keyword evidence="2" id="KW-1185">Reference proteome</keyword>
<name>A0ACB9E7F7_9ASTR</name>
<evidence type="ECO:0000313" key="1">
    <source>
        <dbReference type="EMBL" id="KAI3754759.1"/>
    </source>
</evidence>
<sequence>MVLIIDLADIIAMQNWSYVNIVVEQLNHLPSKQHVTDIMRIRPWYLDGQAQFYRQTIILGSHVNSMCVRFLNQ</sequence>
<protein>
    <submittedName>
        <fullName evidence="1">Uncharacterized protein</fullName>
    </submittedName>
</protein>
<dbReference type="EMBL" id="CM042035">
    <property type="protein sequence ID" value="KAI3754759.1"/>
    <property type="molecule type" value="Genomic_DNA"/>
</dbReference>
<evidence type="ECO:0000313" key="2">
    <source>
        <dbReference type="Proteomes" id="UP001056120"/>
    </source>
</evidence>